<evidence type="ECO:0000313" key="2">
    <source>
        <dbReference type="Proteomes" id="UP000052237"/>
    </source>
</evidence>
<name>A0A0S4S2K6_CAMHY</name>
<dbReference type="RefSeq" id="WP_059435125.1">
    <property type="nucleotide sequence ID" value="NZ_FAVB01000002.1"/>
</dbReference>
<organism evidence="1 2">
    <name type="scientific">Campylobacter hyointestinalis subsp. hyointestinalis</name>
    <dbReference type="NCBI Taxonomy" id="91352"/>
    <lineage>
        <taxon>Bacteria</taxon>
        <taxon>Pseudomonadati</taxon>
        <taxon>Campylobacterota</taxon>
        <taxon>Epsilonproteobacteria</taxon>
        <taxon>Campylobacterales</taxon>
        <taxon>Campylobacteraceae</taxon>
        <taxon>Campylobacter</taxon>
    </lineage>
</organism>
<dbReference type="Proteomes" id="UP000052237">
    <property type="component" value="Unassembled WGS sequence"/>
</dbReference>
<gene>
    <name evidence="1" type="ORF">ERS686654_01103</name>
</gene>
<comment type="caution">
    <text evidence="1">The sequence shown here is derived from an EMBL/GenBank/DDBJ whole genome shotgun (WGS) entry which is preliminary data.</text>
</comment>
<dbReference type="AlphaFoldDB" id="A0A0S4S2K6"/>
<keyword evidence="2" id="KW-1185">Reference proteome</keyword>
<accession>A0A0S4S2K6</accession>
<reference evidence="1 2" key="1">
    <citation type="submission" date="2015-11" db="EMBL/GenBank/DDBJ databases">
        <authorList>
            <consortium name="Pathogen Informatics"/>
        </authorList>
    </citation>
    <scope>NUCLEOTIDE SEQUENCE [LARGE SCALE GENOMIC DNA]</scope>
    <source>
        <strain evidence="1 2">006A-0059</strain>
    </source>
</reference>
<proteinExistence type="predicted"/>
<evidence type="ECO:0000313" key="1">
    <source>
        <dbReference type="EMBL" id="CUU79701.1"/>
    </source>
</evidence>
<sequence>MNILEYFYENPPKNGKFIDRKLKPSGSKILLKGGLNSGKTTILTEYLRNFKDREFLYINLDDARINEPNFLLNLNDFIKTKGIKALGIDGVKNDFKLQFKCENIIISTCSNSLELEGFSDFFINGFDYEEFIANYGKNYEARTLFSHFLARGNSVKTAFLQDFEITEFLQTKLRSVFKPLQVTMLSKLASQIHQSFNAYKIYKELKTHTKISKDKIYEATHEFEDINLICFVPHLYKKSSFKRVYFYDFGLKNALSYEKDPKITVANMVFCELLKLQSEIYFDDKIDFYLPQKNIAIKIEPFLPPELIFLKFKKQIDHFKNLGIKKIYVISNANEADSAFEGVRCVIVPFWKWAVTL</sequence>
<dbReference type="EMBL" id="FAVB01000002">
    <property type="protein sequence ID" value="CUU79701.1"/>
    <property type="molecule type" value="Genomic_DNA"/>
</dbReference>
<protein>
    <submittedName>
        <fullName evidence="1">Helix-turn-helix containsing protein</fullName>
    </submittedName>
</protein>